<sequence length="126" mass="14133">MNLIEGLNIEYFHMEPDQKADRFEAKMNLTSFHSQPFGLLHGGATIAFGETVAGQGSNAILDKDHVAVGSNVVTYHFRPKKIEGYILAKGILMHKGRTSHVWQIEMYDENDRLISCVNVTNTIVDK</sequence>
<feature type="domain" description="Thioesterase" evidence="3">
    <location>
        <begin position="37"/>
        <end position="114"/>
    </location>
</feature>
<name>W0EAW2_9FIRM</name>
<dbReference type="InterPro" id="IPR006683">
    <property type="entry name" value="Thioestr_dom"/>
</dbReference>
<dbReference type="SUPFAM" id="SSF54637">
    <property type="entry name" value="Thioesterase/thiol ester dehydrase-isomerase"/>
    <property type="match status" value="1"/>
</dbReference>
<dbReference type="NCBIfam" id="TIGR00369">
    <property type="entry name" value="unchar_dom_1"/>
    <property type="match status" value="1"/>
</dbReference>
<reference evidence="4 5" key="1">
    <citation type="submission" date="2013-12" db="EMBL/GenBank/DDBJ databases">
        <authorList>
            <consortium name="DOE Joint Genome Institute"/>
            <person name="Smidt H."/>
            <person name="Huntemann M."/>
            <person name="Han J."/>
            <person name="Chen A."/>
            <person name="Kyrpides N."/>
            <person name="Mavromatis K."/>
            <person name="Markowitz V."/>
            <person name="Palaniappan K."/>
            <person name="Ivanova N."/>
            <person name="Schaumberg A."/>
            <person name="Pati A."/>
            <person name="Liolios K."/>
            <person name="Nordberg H.P."/>
            <person name="Cantor M.N."/>
            <person name="Hua S.X."/>
            <person name="Woyke T."/>
        </authorList>
    </citation>
    <scope>NUCLEOTIDE SEQUENCE [LARGE SCALE GENOMIC DNA]</scope>
    <source>
        <strain evidence="5">DSM 15288</strain>
    </source>
</reference>
<dbReference type="KEGG" id="dmt:DESME_13400"/>
<proteinExistence type="inferred from homology"/>
<protein>
    <submittedName>
        <fullName evidence="4">Phenylacetic acid degradation protein</fullName>
    </submittedName>
</protein>
<dbReference type="PANTHER" id="PTHR43240:SF5">
    <property type="entry name" value="1,4-DIHYDROXY-2-NAPHTHOYL-COA THIOESTERASE 1"/>
    <property type="match status" value="1"/>
</dbReference>
<dbReference type="EMBL" id="CP007032">
    <property type="protein sequence ID" value="AHF07907.1"/>
    <property type="molecule type" value="Genomic_DNA"/>
</dbReference>
<dbReference type="GO" id="GO:0061522">
    <property type="term" value="F:1,4-dihydroxy-2-naphthoyl-CoA thioesterase activity"/>
    <property type="evidence" value="ECO:0007669"/>
    <property type="project" value="TreeGrafter"/>
</dbReference>
<dbReference type="InterPro" id="IPR029069">
    <property type="entry name" value="HotDog_dom_sf"/>
</dbReference>
<dbReference type="STRING" id="871968.DESME_13400"/>
<evidence type="ECO:0000259" key="3">
    <source>
        <dbReference type="Pfam" id="PF03061"/>
    </source>
</evidence>
<dbReference type="Pfam" id="PF03061">
    <property type="entry name" value="4HBT"/>
    <property type="match status" value="1"/>
</dbReference>
<dbReference type="CDD" id="cd03443">
    <property type="entry name" value="PaaI_thioesterase"/>
    <property type="match status" value="1"/>
</dbReference>
<evidence type="ECO:0000313" key="5">
    <source>
        <dbReference type="Proteomes" id="UP000010847"/>
    </source>
</evidence>
<dbReference type="InterPro" id="IPR003736">
    <property type="entry name" value="PAAI_dom"/>
</dbReference>
<dbReference type="eggNOG" id="COG2050">
    <property type="taxonomic scope" value="Bacteria"/>
</dbReference>
<keyword evidence="2" id="KW-0378">Hydrolase</keyword>
<evidence type="ECO:0000256" key="1">
    <source>
        <dbReference type="ARBA" id="ARBA00008324"/>
    </source>
</evidence>
<dbReference type="PANTHER" id="PTHR43240">
    <property type="entry name" value="1,4-DIHYDROXY-2-NAPHTHOYL-COA THIOESTERASE 1"/>
    <property type="match status" value="1"/>
</dbReference>
<dbReference type="AlphaFoldDB" id="W0EAW2"/>
<accession>W0EAW2</accession>
<evidence type="ECO:0000256" key="2">
    <source>
        <dbReference type="ARBA" id="ARBA00022801"/>
    </source>
</evidence>
<dbReference type="Proteomes" id="UP000010847">
    <property type="component" value="Chromosome"/>
</dbReference>
<gene>
    <name evidence="4" type="ORF">DESME_13400</name>
</gene>
<dbReference type="RefSeq" id="WP_006715840.1">
    <property type="nucleotide sequence ID" value="NZ_CP007032.1"/>
</dbReference>
<keyword evidence="5" id="KW-1185">Reference proteome</keyword>
<organism evidence="4 5">
    <name type="scientific">Desulfitobacterium metallireducens DSM 15288</name>
    <dbReference type="NCBI Taxonomy" id="871968"/>
    <lineage>
        <taxon>Bacteria</taxon>
        <taxon>Bacillati</taxon>
        <taxon>Bacillota</taxon>
        <taxon>Clostridia</taxon>
        <taxon>Eubacteriales</taxon>
        <taxon>Desulfitobacteriaceae</taxon>
        <taxon>Desulfitobacterium</taxon>
    </lineage>
</organism>
<evidence type="ECO:0000313" key="4">
    <source>
        <dbReference type="EMBL" id="AHF07907.1"/>
    </source>
</evidence>
<dbReference type="Gene3D" id="3.10.129.10">
    <property type="entry name" value="Hotdog Thioesterase"/>
    <property type="match status" value="1"/>
</dbReference>
<comment type="similarity">
    <text evidence="1">Belongs to the thioesterase PaaI family.</text>
</comment>
<dbReference type="HOGENOM" id="CLU_089876_13_1_9"/>
<dbReference type="GO" id="GO:0005829">
    <property type="term" value="C:cytosol"/>
    <property type="evidence" value="ECO:0007669"/>
    <property type="project" value="TreeGrafter"/>
</dbReference>
<dbReference type="OrthoDB" id="9798208at2"/>